<reference evidence="6" key="1">
    <citation type="submission" date="2021-04" db="EMBL/GenBank/DDBJ databases">
        <title>Pseudonocardia sp. nov., isolated from sandy soil of mangrove forest.</title>
        <authorList>
            <person name="Zan Z."/>
            <person name="Huang R."/>
            <person name="Liu W."/>
        </authorList>
    </citation>
    <scope>NUCLEOTIDE SEQUENCE</scope>
    <source>
        <strain evidence="6">S2-4</strain>
    </source>
</reference>
<keyword evidence="2 5" id="KW-0812">Transmembrane</keyword>
<dbReference type="EMBL" id="JAGSOV010000015">
    <property type="protein sequence ID" value="MCO1654841.1"/>
    <property type="molecule type" value="Genomic_DNA"/>
</dbReference>
<accession>A0ABT0ZVS2</accession>
<keyword evidence="4 5" id="KW-0472">Membrane</keyword>
<sequence length="115" mass="11457">MLAAHIAVTILAAVITGAAAVAYLVGHGYPRAQLDMKGLPRSWMPVLGTLLAAGALGLLAGLAVPLLGALAAAGLVLYFVGALVAHLRVGSRKLVGAVVFLSAAVAALGLNPVLW</sequence>
<evidence type="ECO:0000256" key="1">
    <source>
        <dbReference type="ARBA" id="ARBA00004141"/>
    </source>
</evidence>
<feature type="transmembrane region" description="Helical" evidence="5">
    <location>
        <begin position="94"/>
        <end position="114"/>
    </location>
</feature>
<protein>
    <submittedName>
        <fullName evidence="6">DoxX family protein</fullName>
    </submittedName>
</protein>
<evidence type="ECO:0000313" key="7">
    <source>
        <dbReference type="Proteomes" id="UP001165283"/>
    </source>
</evidence>
<name>A0ABT0ZVS2_9PSEU</name>
<comment type="caution">
    <text evidence="6">The sequence shown here is derived from an EMBL/GenBank/DDBJ whole genome shotgun (WGS) entry which is preliminary data.</text>
</comment>
<proteinExistence type="predicted"/>
<feature type="transmembrane region" description="Helical" evidence="5">
    <location>
        <begin position="70"/>
        <end position="87"/>
    </location>
</feature>
<feature type="transmembrane region" description="Helical" evidence="5">
    <location>
        <begin position="6"/>
        <end position="25"/>
    </location>
</feature>
<feature type="transmembrane region" description="Helical" evidence="5">
    <location>
        <begin position="46"/>
        <end position="64"/>
    </location>
</feature>
<dbReference type="InterPro" id="IPR032808">
    <property type="entry name" value="DoxX"/>
</dbReference>
<dbReference type="Pfam" id="PF13564">
    <property type="entry name" value="DoxX_2"/>
    <property type="match status" value="1"/>
</dbReference>
<dbReference type="RefSeq" id="WP_252436526.1">
    <property type="nucleotide sequence ID" value="NZ_JAGSOV010000015.1"/>
</dbReference>
<evidence type="ECO:0000256" key="4">
    <source>
        <dbReference type="ARBA" id="ARBA00023136"/>
    </source>
</evidence>
<evidence type="ECO:0000256" key="2">
    <source>
        <dbReference type="ARBA" id="ARBA00022692"/>
    </source>
</evidence>
<keyword evidence="7" id="KW-1185">Reference proteome</keyword>
<gene>
    <name evidence="6" type="ORF">KDL28_07195</name>
</gene>
<evidence type="ECO:0000256" key="5">
    <source>
        <dbReference type="SAM" id="Phobius"/>
    </source>
</evidence>
<comment type="subcellular location">
    <subcellularLocation>
        <location evidence="1">Membrane</location>
        <topology evidence="1">Multi-pass membrane protein</topology>
    </subcellularLocation>
</comment>
<dbReference type="Proteomes" id="UP001165283">
    <property type="component" value="Unassembled WGS sequence"/>
</dbReference>
<evidence type="ECO:0000256" key="3">
    <source>
        <dbReference type="ARBA" id="ARBA00022989"/>
    </source>
</evidence>
<keyword evidence="3 5" id="KW-1133">Transmembrane helix</keyword>
<evidence type="ECO:0000313" key="6">
    <source>
        <dbReference type="EMBL" id="MCO1654841.1"/>
    </source>
</evidence>
<organism evidence="6 7">
    <name type="scientific">Pseudonocardia humida</name>
    <dbReference type="NCBI Taxonomy" id="2800819"/>
    <lineage>
        <taxon>Bacteria</taxon>
        <taxon>Bacillati</taxon>
        <taxon>Actinomycetota</taxon>
        <taxon>Actinomycetes</taxon>
        <taxon>Pseudonocardiales</taxon>
        <taxon>Pseudonocardiaceae</taxon>
        <taxon>Pseudonocardia</taxon>
    </lineage>
</organism>